<keyword evidence="6" id="KW-0479">Metal-binding</keyword>
<evidence type="ECO:0000256" key="8">
    <source>
        <dbReference type="ARBA" id="ARBA00023002"/>
    </source>
</evidence>
<evidence type="ECO:0000256" key="7">
    <source>
        <dbReference type="ARBA" id="ARBA00022989"/>
    </source>
</evidence>
<keyword evidence="7" id="KW-1133">Transmembrane helix</keyword>
<reference evidence="12 13" key="1">
    <citation type="submission" date="2016-03" db="EMBL/GenBank/DDBJ databases">
        <title>Comparative genomics of the ectomycorrhizal sister species Rhizopogon vinicolor and Rhizopogon vesiculosus (Basidiomycota: Boletales) reveals a divergence of the mating type B locus.</title>
        <authorList>
            <person name="Mujic A.B."/>
            <person name="Kuo A."/>
            <person name="Tritt A."/>
            <person name="Lipzen A."/>
            <person name="Chen C."/>
            <person name="Johnson J."/>
            <person name="Sharma A."/>
            <person name="Barry K."/>
            <person name="Grigoriev I.V."/>
            <person name="Spatafora J.W."/>
        </authorList>
    </citation>
    <scope>NUCLEOTIDE SEQUENCE [LARGE SCALE GENOMIC DNA]</scope>
    <source>
        <strain evidence="12 13">AM-OR11-056</strain>
    </source>
</reference>
<keyword evidence="9" id="KW-0408">Iron</keyword>
<dbReference type="GO" id="GO:0005506">
    <property type="term" value="F:iron ion binding"/>
    <property type="evidence" value="ECO:0007669"/>
    <property type="project" value="InterPro"/>
</dbReference>
<comment type="caution">
    <text evidence="12">The sequence shown here is derived from an EMBL/GenBank/DDBJ whole genome shotgun (WGS) entry which is preliminary data.</text>
</comment>
<dbReference type="GO" id="GO:0016020">
    <property type="term" value="C:membrane"/>
    <property type="evidence" value="ECO:0007669"/>
    <property type="project" value="UniProtKB-SubCell"/>
</dbReference>
<keyword evidence="8" id="KW-0560">Oxidoreductase</keyword>
<evidence type="ECO:0000256" key="4">
    <source>
        <dbReference type="ARBA" id="ARBA00022617"/>
    </source>
</evidence>
<keyword evidence="5" id="KW-0812">Transmembrane</keyword>
<proteinExistence type="inferred from homology"/>
<keyword evidence="10" id="KW-0503">Monooxygenase</keyword>
<dbReference type="Gene3D" id="1.10.630.10">
    <property type="entry name" value="Cytochrome P450"/>
    <property type="match status" value="1"/>
</dbReference>
<evidence type="ECO:0008006" key="14">
    <source>
        <dbReference type="Google" id="ProtNLM"/>
    </source>
</evidence>
<dbReference type="STRING" id="180088.A0A1J8PIF5"/>
<dbReference type="GO" id="GO:0016705">
    <property type="term" value="F:oxidoreductase activity, acting on paired donors, with incorporation or reduction of molecular oxygen"/>
    <property type="evidence" value="ECO:0007669"/>
    <property type="project" value="InterPro"/>
</dbReference>
<dbReference type="EMBL" id="LVVM01006055">
    <property type="protein sequence ID" value="OJA09014.1"/>
    <property type="molecule type" value="Genomic_DNA"/>
</dbReference>
<dbReference type="GO" id="GO:0004497">
    <property type="term" value="F:monooxygenase activity"/>
    <property type="evidence" value="ECO:0007669"/>
    <property type="project" value="UniProtKB-KW"/>
</dbReference>
<dbReference type="InterPro" id="IPR036396">
    <property type="entry name" value="Cyt_P450_sf"/>
</dbReference>
<organism evidence="12 13">
    <name type="scientific">Rhizopogon vesiculosus</name>
    <dbReference type="NCBI Taxonomy" id="180088"/>
    <lineage>
        <taxon>Eukaryota</taxon>
        <taxon>Fungi</taxon>
        <taxon>Dikarya</taxon>
        <taxon>Basidiomycota</taxon>
        <taxon>Agaricomycotina</taxon>
        <taxon>Agaricomycetes</taxon>
        <taxon>Agaricomycetidae</taxon>
        <taxon>Boletales</taxon>
        <taxon>Suillineae</taxon>
        <taxon>Rhizopogonaceae</taxon>
        <taxon>Rhizopogon</taxon>
    </lineage>
</organism>
<evidence type="ECO:0000313" key="13">
    <source>
        <dbReference type="Proteomes" id="UP000183567"/>
    </source>
</evidence>
<accession>A0A1J8PIF5</accession>
<evidence type="ECO:0000256" key="10">
    <source>
        <dbReference type="ARBA" id="ARBA00023033"/>
    </source>
</evidence>
<protein>
    <recommendedName>
        <fullName evidence="14">Cytochrome P450</fullName>
    </recommendedName>
</protein>
<dbReference type="PANTHER" id="PTHR46300">
    <property type="entry name" value="P450, PUTATIVE (EUROFUNG)-RELATED-RELATED"/>
    <property type="match status" value="1"/>
</dbReference>
<evidence type="ECO:0000256" key="6">
    <source>
        <dbReference type="ARBA" id="ARBA00022723"/>
    </source>
</evidence>
<keyword evidence="11" id="KW-0472">Membrane</keyword>
<sequence length="188" mass="21685">MGYNDEWRLNRRLFHQSFRPESALRFRPMQIRRAREMVLNLIDDPQHYHSHFGTFSSSVAMLAVYGYQPSARGDPRVRVMENALHLGFNVMTPERAMVLKTFPFLLKLPDWCWGSSIKRDARVSTKWTTEMVDVPFRTVQQEMADNSLQSQSSMVAENLLRMQKQDEASRPTFENALKGSAASAIVGE</sequence>
<name>A0A1J8PIF5_9AGAM</name>
<evidence type="ECO:0000256" key="9">
    <source>
        <dbReference type="ARBA" id="ARBA00023004"/>
    </source>
</evidence>
<keyword evidence="13" id="KW-1185">Reference proteome</keyword>
<dbReference type="AlphaFoldDB" id="A0A1J8PIF5"/>
<dbReference type="Proteomes" id="UP000183567">
    <property type="component" value="Unassembled WGS sequence"/>
</dbReference>
<dbReference type="SUPFAM" id="SSF48264">
    <property type="entry name" value="Cytochrome P450"/>
    <property type="match status" value="1"/>
</dbReference>
<evidence type="ECO:0000256" key="3">
    <source>
        <dbReference type="ARBA" id="ARBA00010617"/>
    </source>
</evidence>
<dbReference type="PANTHER" id="PTHR46300:SF2">
    <property type="entry name" value="CYTOCHROME P450 MONOOXYGENASE ALNH-RELATED"/>
    <property type="match status" value="1"/>
</dbReference>
<comment type="cofactor">
    <cofactor evidence="1">
        <name>heme</name>
        <dbReference type="ChEBI" id="CHEBI:30413"/>
    </cofactor>
</comment>
<comment type="similarity">
    <text evidence="3">Belongs to the cytochrome P450 family.</text>
</comment>
<evidence type="ECO:0000256" key="11">
    <source>
        <dbReference type="ARBA" id="ARBA00023136"/>
    </source>
</evidence>
<evidence type="ECO:0000256" key="2">
    <source>
        <dbReference type="ARBA" id="ARBA00004167"/>
    </source>
</evidence>
<comment type="subcellular location">
    <subcellularLocation>
        <location evidence="2">Membrane</location>
        <topology evidence="2">Single-pass membrane protein</topology>
    </subcellularLocation>
</comment>
<dbReference type="OrthoDB" id="2681947at2759"/>
<evidence type="ECO:0000256" key="5">
    <source>
        <dbReference type="ARBA" id="ARBA00022692"/>
    </source>
</evidence>
<gene>
    <name evidence="12" type="ORF">AZE42_07395</name>
</gene>
<keyword evidence="4" id="KW-0349">Heme</keyword>
<dbReference type="GO" id="GO:0020037">
    <property type="term" value="F:heme binding"/>
    <property type="evidence" value="ECO:0007669"/>
    <property type="project" value="InterPro"/>
</dbReference>
<dbReference type="InterPro" id="IPR050364">
    <property type="entry name" value="Cytochrome_P450_fung"/>
</dbReference>
<evidence type="ECO:0000256" key="1">
    <source>
        <dbReference type="ARBA" id="ARBA00001971"/>
    </source>
</evidence>
<evidence type="ECO:0000313" key="12">
    <source>
        <dbReference type="EMBL" id="OJA09014.1"/>
    </source>
</evidence>